<comment type="caution">
    <text evidence="1">The sequence shown here is derived from an EMBL/GenBank/DDBJ whole genome shotgun (WGS) entry which is preliminary data.</text>
</comment>
<proteinExistence type="predicted"/>
<gene>
    <name evidence="1" type="ORF">C5Y98_02755</name>
</gene>
<organism evidence="1 2">
    <name type="scientific">Blastopirellula marina</name>
    <dbReference type="NCBI Taxonomy" id="124"/>
    <lineage>
        <taxon>Bacteria</taxon>
        <taxon>Pseudomonadati</taxon>
        <taxon>Planctomycetota</taxon>
        <taxon>Planctomycetia</taxon>
        <taxon>Pirellulales</taxon>
        <taxon>Pirellulaceae</taxon>
        <taxon>Blastopirellula</taxon>
    </lineage>
</organism>
<evidence type="ECO:0000313" key="1">
    <source>
        <dbReference type="EMBL" id="PQO41661.1"/>
    </source>
</evidence>
<name>A0A2S8GBK6_9BACT</name>
<protein>
    <submittedName>
        <fullName evidence="1">Uncharacterized protein</fullName>
    </submittedName>
</protein>
<dbReference type="AlphaFoldDB" id="A0A2S8GBK6"/>
<reference evidence="1 2" key="1">
    <citation type="submission" date="2018-02" db="EMBL/GenBank/DDBJ databases">
        <title>Comparative genomes isolates from brazilian mangrove.</title>
        <authorList>
            <person name="Araujo J.E."/>
            <person name="Taketani R.G."/>
            <person name="Silva M.C.P."/>
            <person name="Loureco M.V."/>
            <person name="Andreote F.D."/>
        </authorList>
    </citation>
    <scope>NUCLEOTIDE SEQUENCE [LARGE SCALE GENOMIC DNA]</scope>
    <source>
        <strain evidence="1 2">NAP PRIS-MGV</strain>
    </source>
</reference>
<dbReference type="EMBL" id="PUIB01000005">
    <property type="protein sequence ID" value="PQO41661.1"/>
    <property type="molecule type" value="Genomic_DNA"/>
</dbReference>
<dbReference type="Proteomes" id="UP000239388">
    <property type="component" value="Unassembled WGS sequence"/>
</dbReference>
<sequence>MFLSKQVNDRFPVMVVCQKVRGQQFIEVCAATRTKEDQQKLLNRGKNACLGLDYAGRPTSAVAIAREF</sequence>
<evidence type="ECO:0000313" key="2">
    <source>
        <dbReference type="Proteomes" id="UP000239388"/>
    </source>
</evidence>
<accession>A0A2S8GBK6</accession>